<dbReference type="Gene3D" id="3.40.50.11440">
    <property type="match status" value="1"/>
</dbReference>
<dbReference type="GO" id="GO:0050043">
    <property type="term" value="F:lactate racemase activity"/>
    <property type="evidence" value="ECO:0007669"/>
    <property type="project" value="InterPro"/>
</dbReference>
<evidence type="ECO:0000313" key="4">
    <source>
        <dbReference type="Proteomes" id="UP000521676"/>
    </source>
</evidence>
<organism evidence="2 4">
    <name type="scientific">Candidatus Chlorohelix allophototropha</name>
    <dbReference type="NCBI Taxonomy" id="3003348"/>
    <lineage>
        <taxon>Bacteria</taxon>
        <taxon>Bacillati</taxon>
        <taxon>Chloroflexota</taxon>
        <taxon>Chloroflexia</taxon>
        <taxon>Candidatus Chloroheliales</taxon>
        <taxon>Candidatus Chloroheliaceae</taxon>
        <taxon>Candidatus Chlorohelix</taxon>
    </lineage>
</organism>
<name>A0A8T7M7W3_9CHLR</name>
<protein>
    <submittedName>
        <fullName evidence="2">DUF2088 domain-containing protein</fullName>
    </submittedName>
    <submittedName>
        <fullName evidence="3">Lactate racemase domain-containing protein</fullName>
    </submittedName>
</protein>
<dbReference type="InterPro" id="IPR018657">
    <property type="entry name" value="LarA-like_N"/>
</dbReference>
<proteinExistence type="predicted"/>
<dbReference type="Pfam" id="PF09861">
    <property type="entry name" value="Lar_N"/>
    <property type="match status" value="1"/>
</dbReference>
<evidence type="ECO:0000313" key="3">
    <source>
        <dbReference type="EMBL" id="WJW68056.1"/>
    </source>
</evidence>
<dbReference type="Proteomes" id="UP001431572">
    <property type="component" value="Chromosome 2"/>
</dbReference>
<reference evidence="3" key="2">
    <citation type="journal article" date="2024" name="Nature">
        <title>Anoxygenic phototroph of the Chloroflexota uses a type I reaction centre.</title>
        <authorList>
            <person name="Tsuji J.M."/>
            <person name="Shaw N.A."/>
            <person name="Nagashima S."/>
            <person name="Venkiteswaran J.J."/>
            <person name="Schiff S.L."/>
            <person name="Watanabe T."/>
            <person name="Fukui M."/>
            <person name="Hanada S."/>
            <person name="Tank M."/>
            <person name="Neufeld J.D."/>
        </authorList>
    </citation>
    <scope>NUCLEOTIDE SEQUENCE</scope>
    <source>
        <strain evidence="3">L227-S17</strain>
    </source>
</reference>
<feature type="domain" description="LarA-like N-terminal" evidence="1">
    <location>
        <begin position="62"/>
        <end position="186"/>
    </location>
</feature>
<evidence type="ECO:0000313" key="2">
    <source>
        <dbReference type="EMBL" id="NWJ48116.1"/>
    </source>
</evidence>
<dbReference type="EMBL" id="JACATZ010000003">
    <property type="protein sequence ID" value="NWJ48116.1"/>
    <property type="molecule type" value="Genomic_DNA"/>
</dbReference>
<dbReference type="RefSeq" id="WP_341469960.1">
    <property type="nucleotide sequence ID" value="NZ_CP128400.1"/>
</dbReference>
<dbReference type="AlphaFoldDB" id="A0A8T7M7W3"/>
<sequence>MSAFDLRLPRMATIRQSLYHAPLGDAGVVVAVQREFARIGLLHKIQAGQTIAIGAGSRGVASINLIIKTLVEEVKRTGANPFVFPAMGSHGGATAEGQVEMLGTLGITESYIGCSIRSSMDVIELGTTARGVPVFLDKNAIQADGIIIANRIKAHTNFRGEVESGLMKMLAIGTGKQRQAMAIHAMGAEGLRDNIPEVGQAILDRASVLAGFASIEDGYHNATRIIGVEPENFLRTEIELLKEAKHYMPKLPLKQFDILVVDQIGKNISGSGMDSNVVGRVRLPGLNAFPEPDIQVIIALDMTEESHGNAVGVGLSDLTVRRLVNKVDYHATYTNVLTGNGPQHGAIPVTLESDREAIQTAIKYLLPPMNPSEIKMMRIRDTLTLDVLQVSEAVLKQLQSLDGIEVITELAEIEFDSSGSLF</sequence>
<accession>A0A8T7M7W3</accession>
<reference evidence="2 4" key="1">
    <citation type="submission" date="2020-06" db="EMBL/GenBank/DDBJ databases">
        <title>Anoxygenic phototrophic Chloroflexota member uses a Type I reaction center.</title>
        <authorList>
            <person name="Tsuji J.M."/>
            <person name="Shaw N.A."/>
            <person name="Nagashima S."/>
            <person name="Venkiteswaran J."/>
            <person name="Schiff S.L."/>
            <person name="Hanada S."/>
            <person name="Tank M."/>
            <person name="Neufeld J.D."/>
        </authorList>
    </citation>
    <scope>NUCLEOTIDE SEQUENCE [LARGE SCALE GENOMIC DNA]</scope>
    <source>
        <strain evidence="2">L227-S17</strain>
    </source>
</reference>
<dbReference type="EMBL" id="CP128400">
    <property type="protein sequence ID" value="WJW68056.1"/>
    <property type="molecule type" value="Genomic_DNA"/>
</dbReference>
<evidence type="ECO:0000259" key="1">
    <source>
        <dbReference type="Pfam" id="PF09861"/>
    </source>
</evidence>
<dbReference type="Proteomes" id="UP000521676">
    <property type="component" value="Unassembled WGS sequence"/>
</dbReference>
<keyword evidence="5" id="KW-1185">Reference proteome</keyword>
<gene>
    <name evidence="2" type="ORF">HXX08_19850</name>
    <name evidence="3" type="ORF">OZ401_003653</name>
</gene>
<evidence type="ECO:0000313" key="5">
    <source>
        <dbReference type="Proteomes" id="UP001431572"/>
    </source>
</evidence>